<accession>A0A8X6SY55</accession>
<protein>
    <submittedName>
        <fullName evidence="2">Uncharacterized protein</fullName>
    </submittedName>
</protein>
<comment type="caution">
    <text evidence="2">The sequence shown here is derived from an EMBL/GenBank/DDBJ whole genome shotgun (WGS) entry which is preliminary data.</text>
</comment>
<dbReference type="Proteomes" id="UP000887159">
    <property type="component" value="Unassembled WGS sequence"/>
</dbReference>
<evidence type="ECO:0000313" key="2">
    <source>
        <dbReference type="EMBL" id="GFY19530.1"/>
    </source>
</evidence>
<dbReference type="EMBL" id="BMAU01021353">
    <property type="protein sequence ID" value="GFY19530.1"/>
    <property type="molecule type" value="Genomic_DNA"/>
</dbReference>
<reference evidence="2" key="1">
    <citation type="submission" date="2020-08" db="EMBL/GenBank/DDBJ databases">
        <title>Multicomponent nature underlies the extraordinary mechanical properties of spider dragline silk.</title>
        <authorList>
            <person name="Kono N."/>
            <person name="Nakamura H."/>
            <person name="Mori M."/>
            <person name="Yoshida Y."/>
            <person name="Ohtoshi R."/>
            <person name="Malay A.D."/>
            <person name="Moran D.A.P."/>
            <person name="Tomita M."/>
            <person name="Numata K."/>
            <person name="Arakawa K."/>
        </authorList>
    </citation>
    <scope>NUCLEOTIDE SEQUENCE</scope>
</reference>
<gene>
    <name evidence="2" type="ORF">TNCV_4647031</name>
</gene>
<sequence length="181" mass="20100">MDNRQPSTSRSNPCLNSTDNCMNLSLPASTHSSRPGTPQDYAEGTYSNCKGLLKLANEIKAYSISINGCHKGFNDLIQDGLTDTEHPTMMENTRVLENLNERYQQALKRYTLGGEHRLFLCGSYVVSDIAVVRDRIGSDINHPMSTTKGKETNSSSDSPAINPMDYLYNNGLLNHCNHIKD</sequence>
<name>A0A8X6SY55_TRICX</name>
<keyword evidence="3" id="KW-1185">Reference proteome</keyword>
<feature type="region of interest" description="Disordered" evidence="1">
    <location>
        <begin position="140"/>
        <end position="161"/>
    </location>
</feature>
<evidence type="ECO:0000313" key="3">
    <source>
        <dbReference type="Proteomes" id="UP000887159"/>
    </source>
</evidence>
<feature type="compositionally biased region" description="Polar residues" evidence="1">
    <location>
        <begin position="143"/>
        <end position="159"/>
    </location>
</feature>
<proteinExistence type="predicted"/>
<organism evidence="2 3">
    <name type="scientific">Trichonephila clavipes</name>
    <name type="common">Golden silk orbweaver</name>
    <name type="synonym">Nephila clavipes</name>
    <dbReference type="NCBI Taxonomy" id="2585209"/>
    <lineage>
        <taxon>Eukaryota</taxon>
        <taxon>Metazoa</taxon>
        <taxon>Ecdysozoa</taxon>
        <taxon>Arthropoda</taxon>
        <taxon>Chelicerata</taxon>
        <taxon>Arachnida</taxon>
        <taxon>Araneae</taxon>
        <taxon>Araneomorphae</taxon>
        <taxon>Entelegynae</taxon>
        <taxon>Araneoidea</taxon>
        <taxon>Nephilidae</taxon>
        <taxon>Trichonephila</taxon>
    </lineage>
</organism>
<dbReference type="AlphaFoldDB" id="A0A8X6SY55"/>
<evidence type="ECO:0000256" key="1">
    <source>
        <dbReference type="SAM" id="MobiDB-lite"/>
    </source>
</evidence>